<reference evidence="11" key="2">
    <citation type="submission" date="2025-08" db="UniProtKB">
        <authorList>
            <consortium name="RefSeq"/>
        </authorList>
    </citation>
    <scope>IDENTIFICATION</scope>
    <source>
        <strain evidence="11">S238N-H82</strain>
        <tissue evidence="11">Testes</tissue>
    </source>
</reference>
<keyword evidence="4" id="KW-0963">Cytoplasm</keyword>
<evidence type="ECO:0000256" key="5">
    <source>
        <dbReference type="ARBA" id="ARBA00022942"/>
    </source>
</evidence>
<feature type="domain" description="DEUBAD" evidence="8">
    <location>
        <begin position="271"/>
        <end position="383"/>
    </location>
</feature>
<feature type="compositionally biased region" description="Basic and acidic residues" evidence="7">
    <location>
        <begin position="374"/>
        <end position="390"/>
    </location>
</feature>
<evidence type="ECO:0000313" key="10">
    <source>
        <dbReference type="Proteomes" id="UP000001554"/>
    </source>
</evidence>
<dbReference type="KEGG" id="bfo:118404124"/>
<dbReference type="CDD" id="cd13314">
    <property type="entry name" value="PH_Rpn13"/>
    <property type="match status" value="1"/>
</dbReference>
<comment type="subcellular location">
    <subcellularLocation>
        <location evidence="2">Cytoplasm</location>
    </subcellularLocation>
    <subcellularLocation>
        <location evidence="1">Nucleus</location>
    </subcellularLocation>
</comment>
<dbReference type="PANTHER" id="PTHR12225:SF0">
    <property type="entry name" value="PROTEASOMAL UBIQUITIN RECEPTOR ADRM1"/>
    <property type="match status" value="1"/>
</dbReference>
<evidence type="ECO:0000256" key="7">
    <source>
        <dbReference type="SAM" id="MobiDB-lite"/>
    </source>
</evidence>
<dbReference type="PROSITE" id="PS51917">
    <property type="entry name" value="PRU"/>
    <property type="match status" value="1"/>
</dbReference>
<name>A0A9J7HGG5_BRAFL</name>
<feature type="region of interest" description="Disordered" evidence="7">
    <location>
        <begin position="373"/>
        <end position="397"/>
    </location>
</feature>
<dbReference type="Gene3D" id="2.30.29.70">
    <property type="entry name" value="Proteasomal ubiquitin receptor Rpn13/ADRM1"/>
    <property type="match status" value="1"/>
</dbReference>
<evidence type="ECO:0000256" key="2">
    <source>
        <dbReference type="ARBA" id="ARBA00004496"/>
    </source>
</evidence>
<evidence type="ECO:0000259" key="8">
    <source>
        <dbReference type="PROSITE" id="PS51916"/>
    </source>
</evidence>
<dbReference type="InterPro" id="IPR044868">
    <property type="entry name" value="Rpn13/ADRM1_Pru"/>
</dbReference>
<keyword evidence="5" id="KW-0647">Proteasome</keyword>
<dbReference type="GO" id="GO:0061133">
    <property type="term" value="F:endopeptidase activator activity"/>
    <property type="evidence" value="ECO:0000318"/>
    <property type="project" value="GO_Central"/>
</dbReference>
<accession>A0A9J7HGG5</accession>
<keyword evidence="6" id="KW-0539">Nucleus</keyword>
<dbReference type="OrthoDB" id="340431at2759"/>
<dbReference type="Pfam" id="PF16550">
    <property type="entry name" value="RPN13_C"/>
    <property type="match status" value="1"/>
</dbReference>
<dbReference type="GO" id="GO:0070628">
    <property type="term" value="F:proteasome binding"/>
    <property type="evidence" value="ECO:0000318"/>
    <property type="project" value="GO_Central"/>
</dbReference>
<evidence type="ECO:0000256" key="1">
    <source>
        <dbReference type="ARBA" id="ARBA00004123"/>
    </source>
</evidence>
<gene>
    <name evidence="11" type="primary">LOC118404124</name>
</gene>
<dbReference type="Gene3D" id="1.10.2020.20">
    <property type="match status" value="1"/>
</dbReference>
<sequence>MSLFGGQTSSRSSSKYLLEFRAGKMNLKGTTVTADKRKGTVYLHQTDDSLMHFCWKDRTSGTVEDDLIIFPDDCEYKRVPQCTTGRAFILKFKSSNRKFFFWMQEPKTDKDEDYEKKVNQLLNNPPTPGSSDSRGGGSAGMPDLGALGALGGDTSGLQSMLGNMDQQQLMQLLGGLGGMGGLPGGLGGLLGNGRPSTGGTAGSATPSTATTTPRPATAAASLPSQSQTPTTPAPATTATATGGANAPRIQLSDLQNILAGMNAAPGEGGAQAEEPPAVDLSHALTPENIRPILNNEAFASQLMMHMPEGTELPRTPEELSNTVQAPQFQQAVSMFSAALRSGQLGPLMNQFNLGKEATEAAAKGDVVAFAKALQKKEGGKEGEDSEKKEDDDSMSLD</sequence>
<dbReference type="InterPro" id="IPR006773">
    <property type="entry name" value="Rpn13/ADRM1"/>
</dbReference>
<dbReference type="GO" id="GO:0005634">
    <property type="term" value="C:nucleus"/>
    <property type="evidence" value="ECO:0007669"/>
    <property type="project" value="UniProtKB-SubCell"/>
</dbReference>
<keyword evidence="10" id="KW-1185">Reference proteome</keyword>
<dbReference type="PROSITE" id="PS51916">
    <property type="entry name" value="DEUBAD"/>
    <property type="match status" value="1"/>
</dbReference>
<dbReference type="PANTHER" id="PTHR12225">
    <property type="entry name" value="ADHESION REGULATING MOLECULE 1 110 KDA CELL MEMBRANE GLYCOPROTEIN"/>
    <property type="match status" value="1"/>
</dbReference>
<evidence type="ECO:0000256" key="3">
    <source>
        <dbReference type="ARBA" id="ARBA00009216"/>
    </source>
</evidence>
<evidence type="ECO:0000259" key="9">
    <source>
        <dbReference type="PROSITE" id="PS51917"/>
    </source>
</evidence>
<feature type="compositionally biased region" description="Low complexity" evidence="7">
    <location>
        <begin position="228"/>
        <end position="246"/>
    </location>
</feature>
<dbReference type="RefSeq" id="XP_035659011.1">
    <property type="nucleotide sequence ID" value="XM_035803118.1"/>
</dbReference>
<dbReference type="GO" id="GO:0008541">
    <property type="term" value="C:proteasome regulatory particle, lid subcomplex"/>
    <property type="evidence" value="ECO:0000318"/>
    <property type="project" value="GO_Central"/>
</dbReference>
<evidence type="ECO:0000313" key="11">
    <source>
        <dbReference type="RefSeq" id="XP_035659011.1"/>
    </source>
</evidence>
<dbReference type="Proteomes" id="UP000001554">
    <property type="component" value="Chromosome 17"/>
</dbReference>
<dbReference type="InterPro" id="IPR032368">
    <property type="entry name" value="RPN13_DEUBAD"/>
</dbReference>
<dbReference type="InterPro" id="IPR038108">
    <property type="entry name" value="RPN13_DEUBAD_sf"/>
</dbReference>
<dbReference type="InterPro" id="IPR038633">
    <property type="entry name" value="Rpn13/ADRM1_Pru_sf"/>
</dbReference>
<feature type="domain" description="Pru" evidence="9">
    <location>
        <begin position="12"/>
        <end position="125"/>
    </location>
</feature>
<protein>
    <submittedName>
        <fullName evidence="11">Proteasomal ubiquitin receptor ADRM1-like isoform X1</fullName>
    </submittedName>
</protein>
<dbReference type="FunFam" id="1.10.2020.20:FF:000001">
    <property type="entry name" value="Proteasomal ubiquitin receptor ADRM1"/>
    <property type="match status" value="1"/>
</dbReference>
<feature type="compositionally biased region" description="Low complexity" evidence="7">
    <location>
        <begin position="192"/>
        <end position="221"/>
    </location>
</feature>
<dbReference type="GO" id="GO:0005737">
    <property type="term" value="C:cytoplasm"/>
    <property type="evidence" value="ECO:0007669"/>
    <property type="project" value="UniProtKB-SubCell"/>
</dbReference>
<dbReference type="FunFam" id="2.30.29.70:FF:000001">
    <property type="entry name" value="Proteasomal ubiquitin receptor ADRM1"/>
    <property type="match status" value="1"/>
</dbReference>
<dbReference type="GeneID" id="118404124"/>
<evidence type="ECO:0000256" key="6">
    <source>
        <dbReference type="ARBA" id="ARBA00023242"/>
    </source>
</evidence>
<dbReference type="Pfam" id="PF04683">
    <property type="entry name" value="Rpn13_ADRM1_Pru"/>
    <property type="match status" value="1"/>
</dbReference>
<feature type="region of interest" description="Disordered" evidence="7">
    <location>
        <begin position="119"/>
        <end position="151"/>
    </location>
</feature>
<dbReference type="AlphaFoldDB" id="A0A9J7HGG5"/>
<dbReference type="OMA" id="SNQRHFF"/>
<feature type="region of interest" description="Disordered" evidence="7">
    <location>
        <begin position="187"/>
        <end position="246"/>
    </location>
</feature>
<dbReference type="InterPro" id="IPR044867">
    <property type="entry name" value="DEUBAD_dom"/>
</dbReference>
<organism evidence="10 11">
    <name type="scientific">Branchiostoma floridae</name>
    <name type="common">Florida lancelet</name>
    <name type="synonym">Amphioxus</name>
    <dbReference type="NCBI Taxonomy" id="7739"/>
    <lineage>
        <taxon>Eukaryota</taxon>
        <taxon>Metazoa</taxon>
        <taxon>Chordata</taxon>
        <taxon>Cephalochordata</taxon>
        <taxon>Leptocardii</taxon>
        <taxon>Amphioxiformes</taxon>
        <taxon>Branchiostomatidae</taxon>
        <taxon>Branchiostoma</taxon>
    </lineage>
</organism>
<reference evidence="10" key="1">
    <citation type="journal article" date="2020" name="Nat. Ecol. Evol.">
        <title>Deeply conserved synteny resolves early events in vertebrate evolution.</title>
        <authorList>
            <person name="Simakov O."/>
            <person name="Marletaz F."/>
            <person name="Yue J.X."/>
            <person name="O'Connell B."/>
            <person name="Jenkins J."/>
            <person name="Brandt A."/>
            <person name="Calef R."/>
            <person name="Tung C.H."/>
            <person name="Huang T.K."/>
            <person name="Schmutz J."/>
            <person name="Satoh N."/>
            <person name="Yu J.K."/>
            <person name="Putnam N.H."/>
            <person name="Green R.E."/>
            <person name="Rokhsar D.S."/>
        </authorList>
    </citation>
    <scope>NUCLEOTIDE SEQUENCE [LARGE SCALE GENOMIC DNA]</scope>
    <source>
        <strain evidence="10">S238N-H82</strain>
    </source>
</reference>
<evidence type="ECO:0000256" key="4">
    <source>
        <dbReference type="ARBA" id="ARBA00022490"/>
    </source>
</evidence>
<comment type="similarity">
    <text evidence="3">Belongs to the ADRM1 family.</text>
</comment>
<proteinExistence type="inferred from homology"/>